<evidence type="ECO:0000256" key="1">
    <source>
        <dbReference type="ARBA" id="ARBA00022729"/>
    </source>
</evidence>
<dbReference type="InterPro" id="IPR001638">
    <property type="entry name" value="Solute-binding_3/MltF_N"/>
</dbReference>
<evidence type="ECO:0000313" key="3">
    <source>
        <dbReference type="EMBL" id="SMQ12284.1"/>
    </source>
</evidence>
<dbReference type="EMBL" id="FXUV01000019">
    <property type="protein sequence ID" value="SMQ12284.1"/>
    <property type="molecule type" value="Genomic_DNA"/>
</dbReference>
<evidence type="ECO:0000313" key="5">
    <source>
        <dbReference type="Proteomes" id="UP000215450"/>
    </source>
</evidence>
<dbReference type="PANTHER" id="PTHR35936">
    <property type="entry name" value="MEMBRANE-BOUND LYTIC MUREIN TRANSGLYCOSYLASE F"/>
    <property type="match status" value="1"/>
</dbReference>
<feature type="domain" description="Solute-binding protein family 3/N-terminal" evidence="2">
    <location>
        <begin position="53"/>
        <end position="268"/>
    </location>
</feature>
<dbReference type="SMART" id="SM00062">
    <property type="entry name" value="PBPb"/>
    <property type="match status" value="1"/>
</dbReference>
<dbReference type="Gene3D" id="3.40.190.10">
    <property type="entry name" value="Periplasmic binding protein-like II"/>
    <property type="match status" value="2"/>
</dbReference>
<organism evidence="3">
    <name type="scientific">Kingella negevensis</name>
    <dbReference type="NCBI Taxonomy" id="1522312"/>
    <lineage>
        <taxon>Bacteria</taxon>
        <taxon>Pseudomonadati</taxon>
        <taxon>Pseudomonadota</taxon>
        <taxon>Betaproteobacteria</taxon>
        <taxon>Neisseriales</taxon>
        <taxon>Neisseriaceae</taxon>
        <taxon>Kingella</taxon>
    </lineage>
</organism>
<keyword evidence="5" id="KW-1185">Reference proteome</keyword>
<dbReference type="OrthoDB" id="368476at2"/>
<keyword evidence="1" id="KW-0732">Signal</keyword>
<dbReference type="CDD" id="cd13530">
    <property type="entry name" value="PBP2_peptides_like"/>
    <property type="match status" value="1"/>
</dbReference>
<evidence type="ECO:0000259" key="2">
    <source>
        <dbReference type="SMART" id="SM00062"/>
    </source>
</evidence>
<dbReference type="Pfam" id="PF00497">
    <property type="entry name" value="SBP_bac_3"/>
    <property type="match status" value="1"/>
</dbReference>
<dbReference type="SUPFAM" id="SSF53850">
    <property type="entry name" value="Periplasmic binding protein-like II"/>
    <property type="match status" value="1"/>
</dbReference>
<dbReference type="RefSeq" id="WP_095062523.1">
    <property type="nucleotide sequence ID" value="NZ_FXUV02000021.1"/>
</dbReference>
<proteinExistence type="predicted"/>
<reference evidence="4 5" key="2">
    <citation type="submission" date="2017-06" db="EMBL/GenBank/DDBJ databases">
        <authorList>
            <person name="Kim H.J."/>
            <person name="Triplett B.A."/>
        </authorList>
    </citation>
    <scope>NUCLEOTIDE SEQUENCE [LARGE SCALE GENOMIC DNA]</scope>
    <source>
        <strain evidence="4">Kingella_eburonensis</strain>
    </source>
</reference>
<evidence type="ECO:0000313" key="4">
    <source>
        <dbReference type="EMBL" id="SNB67368.1"/>
    </source>
</evidence>
<accession>A0A238HFQ4</accession>
<dbReference type="STRING" id="1522312.GCA_900177895_00954"/>
<dbReference type="AlphaFoldDB" id="A0A238HFQ4"/>
<gene>
    <name evidence="3" type="primary">artI_2</name>
    <name evidence="3" type="ORF">KEBURONENSIS_00166</name>
</gene>
<dbReference type="Proteomes" id="UP000215450">
    <property type="component" value="Unassembled WGS sequence"/>
</dbReference>
<reference evidence="3" key="1">
    <citation type="submission" date="2017-05" db="EMBL/GenBank/DDBJ databases">
        <authorList>
            <person name="Song R."/>
            <person name="Chenine A.L."/>
            <person name="Ruprecht R.M."/>
        </authorList>
    </citation>
    <scope>NUCLEOTIDE SEQUENCE</scope>
    <source>
        <strain evidence="3">Kingella_eburonensis</strain>
    </source>
</reference>
<name>A0A238HFQ4_9NEIS</name>
<dbReference type="EMBL" id="FXUV02000021">
    <property type="protein sequence ID" value="SNB67368.1"/>
    <property type="molecule type" value="Genomic_DNA"/>
</dbReference>
<sequence>MKLKTVLVFLAIGFQAACSGSDGKKQAESEAAASKPKVEVYVDNGPKPQYWAMSNVSYPPFSFRNKDGFLTGLDIDLLNAIAEKERIEIKIMPQEMDSLFRRLDEDATDIILGGINITPARQQKYIFTQPYLNLFSAALVDEKVSGKLTSFSQLNGKPAGVVASSAYDMLAKQAQFGAVKYFPNIYQGITAMASGKVAAVYDNERVLDLYAANNPHLYILKNTSSKVYFGFVLSKKNDVLKQRLDKGLEAIRKDGTYDKILAKWGTEQVRGKI</sequence>
<protein>
    <submittedName>
        <fullName evidence="3">Putative ABC transporter arginine-binding protein 2</fullName>
    </submittedName>
</protein>